<comment type="catalytic activity">
    <reaction evidence="16">
        <text>beta-nicotinamide D-ribonucleotide + ATP + H(+) = diphosphate + NAD(+)</text>
        <dbReference type="Rhea" id="RHEA:21360"/>
        <dbReference type="ChEBI" id="CHEBI:14649"/>
        <dbReference type="ChEBI" id="CHEBI:15378"/>
        <dbReference type="ChEBI" id="CHEBI:30616"/>
        <dbReference type="ChEBI" id="CHEBI:33019"/>
        <dbReference type="ChEBI" id="CHEBI:57540"/>
        <dbReference type="EC" id="2.7.7.1"/>
    </reaction>
</comment>
<accession>A0A0D2VS90</accession>
<comment type="catalytic activity">
    <reaction evidence="14 16">
        <text>nicotinate beta-D-ribonucleotide + ATP + H(+) = deamido-NAD(+) + diphosphate</text>
        <dbReference type="Rhea" id="RHEA:22860"/>
        <dbReference type="ChEBI" id="CHEBI:15378"/>
        <dbReference type="ChEBI" id="CHEBI:30616"/>
        <dbReference type="ChEBI" id="CHEBI:33019"/>
        <dbReference type="ChEBI" id="CHEBI:57502"/>
        <dbReference type="ChEBI" id="CHEBI:58437"/>
        <dbReference type="EC" id="2.7.7.18"/>
    </reaction>
</comment>
<comment type="function">
    <text evidence="15">Catalyzes the formation of NAD(+) from nicotinamide mononucleotide (NMN) and ATP. Can also use the deamidated form; nicotinic acid mononucleotide (NaMN) as substrate with the same efficiency. Can use triazofurin monophosphate (TrMP) as substrate. Can also use GTP and ITP as nucleotide donors. Also catalyzes the reverse reaction, i.e. the pyrophosphorolytic cleavage of NAD(+). For the pyrophosphorolytic activity, can use NAD(+), NADH, NaAD, nicotinic acid adenine dinucleotide phosphate (NHD), nicotinamide guanine dinucleotide (NGD) as substrates. Fails to cleave phosphorylated dinucleotides NADP(+), NADPH and NaADP(+). Protects against axonal degeneration following injury. May be involved in the maintenance of axonal integrity. Also functions as a stress-response chaperone protein that prevents toxic aggregation of proteins; this function may be independent of its NAD(+) synthesis activity.</text>
</comment>
<dbReference type="SUPFAM" id="SSF52374">
    <property type="entry name" value="Nucleotidylyl transferase"/>
    <property type="match status" value="1"/>
</dbReference>
<proteinExistence type="inferred from homology"/>
<evidence type="ECO:0000256" key="7">
    <source>
        <dbReference type="ARBA" id="ARBA00022642"/>
    </source>
</evidence>
<dbReference type="EMBL" id="KE346366">
    <property type="protein sequence ID" value="KJE93922.1"/>
    <property type="molecule type" value="Genomic_DNA"/>
</dbReference>
<dbReference type="PANTHER" id="PTHR12039">
    <property type="entry name" value="NICOTINAMIDE MONONUCLEOTIDE ADENYLYLTRANSFERASE"/>
    <property type="match status" value="1"/>
</dbReference>
<evidence type="ECO:0000256" key="9">
    <source>
        <dbReference type="ARBA" id="ARBA00022695"/>
    </source>
</evidence>
<dbReference type="Gene3D" id="3.40.50.620">
    <property type="entry name" value="HUPs"/>
    <property type="match status" value="1"/>
</dbReference>
<comment type="subcellular location">
    <subcellularLocation>
        <location evidence="2">Mitochondrion</location>
    </subcellularLocation>
</comment>
<evidence type="ECO:0000256" key="16">
    <source>
        <dbReference type="RuleBase" id="RU362021"/>
    </source>
</evidence>
<evidence type="ECO:0000256" key="14">
    <source>
        <dbReference type="ARBA" id="ARBA00048721"/>
    </source>
</evidence>
<feature type="domain" description="Cytidyltransferase-like" evidence="17">
    <location>
        <begin position="9"/>
        <end position="196"/>
    </location>
</feature>
<dbReference type="EC" id="2.7.7.18" evidence="16"/>
<evidence type="ECO:0000256" key="1">
    <source>
        <dbReference type="ARBA" id="ARBA00001946"/>
    </source>
</evidence>
<keyword evidence="11 16" id="KW-0067">ATP-binding</keyword>
<reference evidence="19" key="1">
    <citation type="submission" date="2011-02" db="EMBL/GenBank/DDBJ databases">
        <title>The Genome Sequence of Capsaspora owczarzaki ATCC 30864.</title>
        <authorList>
            <person name="Russ C."/>
            <person name="Cuomo C."/>
            <person name="Burger G."/>
            <person name="Gray M.W."/>
            <person name="Holland P.W.H."/>
            <person name="King N."/>
            <person name="Lang F.B.F."/>
            <person name="Roger A.J."/>
            <person name="Ruiz-Trillo I."/>
            <person name="Young S.K."/>
            <person name="Zeng Q."/>
            <person name="Gargeya S."/>
            <person name="Alvarado L."/>
            <person name="Berlin A."/>
            <person name="Chapman S.B."/>
            <person name="Chen Z."/>
            <person name="Freedman E."/>
            <person name="Gellesch M."/>
            <person name="Goldberg J."/>
            <person name="Griggs A."/>
            <person name="Gujja S."/>
            <person name="Heilman E."/>
            <person name="Heiman D."/>
            <person name="Howarth C."/>
            <person name="Mehta T."/>
            <person name="Neiman D."/>
            <person name="Pearson M."/>
            <person name="Roberts A."/>
            <person name="Saif S."/>
            <person name="Shea T."/>
            <person name="Shenoy N."/>
            <person name="Sisk P."/>
            <person name="Stolte C."/>
            <person name="Sykes S."/>
            <person name="White J."/>
            <person name="Yandava C."/>
            <person name="Haas B."/>
            <person name="Nusbaum C."/>
            <person name="Birren B."/>
        </authorList>
    </citation>
    <scope>NUCLEOTIDE SEQUENCE</scope>
    <source>
        <strain evidence="19">ATCC 30864</strain>
    </source>
</reference>
<dbReference type="eggNOG" id="KOG3199">
    <property type="taxonomic scope" value="Eukaryota"/>
</dbReference>
<dbReference type="AlphaFoldDB" id="A0A0D2VS90"/>
<comment type="subunit">
    <text evidence="6">Homotetramer.</text>
</comment>
<dbReference type="InterPro" id="IPR005248">
    <property type="entry name" value="NadD/NMNAT"/>
</dbReference>
<dbReference type="InterPro" id="IPR004821">
    <property type="entry name" value="Cyt_trans-like"/>
</dbReference>
<evidence type="ECO:0000256" key="10">
    <source>
        <dbReference type="ARBA" id="ARBA00022741"/>
    </source>
</evidence>
<dbReference type="GO" id="GO:0009435">
    <property type="term" value="P:NAD+ biosynthetic process"/>
    <property type="evidence" value="ECO:0007669"/>
    <property type="project" value="UniProtKB-UniPathway"/>
</dbReference>
<dbReference type="STRING" id="595528.A0A0D2VS90"/>
<evidence type="ECO:0000256" key="8">
    <source>
        <dbReference type="ARBA" id="ARBA00022679"/>
    </source>
</evidence>
<keyword evidence="9 16" id="KW-0548">Nucleotidyltransferase</keyword>
<evidence type="ECO:0000256" key="6">
    <source>
        <dbReference type="ARBA" id="ARBA00011881"/>
    </source>
</evidence>
<keyword evidence="10 16" id="KW-0547">Nucleotide-binding</keyword>
<keyword evidence="12 16" id="KW-0520">NAD</keyword>
<evidence type="ECO:0000256" key="5">
    <source>
        <dbReference type="ARBA" id="ARBA00007064"/>
    </source>
</evidence>
<name>A0A0D2VS90_CAPO3</name>
<dbReference type="GO" id="GO:0005759">
    <property type="term" value="C:mitochondrial matrix"/>
    <property type="evidence" value="ECO:0007669"/>
    <property type="project" value="UniProtKB-ARBA"/>
</dbReference>
<dbReference type="GO" id="GO:0005524">
    <property type="term" value="F:ATP binding"/>
    <property type="evidence" value="ECO:0007669"/>
    <property type="project" value="UniProtKB-KW"/>
</dbReference>
<dbReference type="PANTHER" id="PTHR12039:SF0">
    <property type="entry name" value="NICOTINAMIDE-NUCLEOTIDE ADENYLYLTRANSFERASE"/>
    <property type="match status" value="1"/>
</dbReference>
<dbReference type="GO" id="GO:0004515">
    <property type="term" value="F:nicotinate-nucleotide adenylyltransferase activity"/>
    <property type="evidence" value="ECO:0007669"/>
    <property type="project" value="UniProtKB-EC"/>
</dbReference>
<evidence type="ECO:0000313" key="19">
    <source>
        <dbReference type="Proteomes" id="UP000008743"/>
    </source>
</evidence>
<keyword evidence="19" id="KW-1185">Reference proteome</keyword>
<keyword evidence="8 16" id="KW-0808">Transferase</keyword>
<dbReference type="InterPro" id="IPR051182">
    <property type="entry name" value="Euk_NMN_adenylyltrnsfrase"/>
</dbReference>
<keyword evidence="7 16" id="KW-0662">Pyridine nucleotide biosynthesis</keyword>
<evidence type="ECO:0000313" key="18">
    <source>
        <dbReference type="EMBL" id="KJE93922.1"/>
    </source>
</evidence>
<evidence type="ECO:0000256" key="4">
    <source>
        <dbReference type="ARBA" id="ARBA00005019"/>
    </source>
</evidence>
<gene>
    <name evidence="18" type="ORF">CAOG_004639</name>
</gene>
<comment type="pathway">
    <text evidence="4">Cofactor biosynthesis; NAD(+) biosynthesis; deamido-NAD(+) from nicotinate D-ribonucleotide: step 1/1.</text>
</comment>
<dbReference type="NCBIfam" id="TIGR00482">
    <property type="entry name" value="nicotinate (nicotinamide) nucleotide adenylyltransferase"/>
    <property type="match status" value="1"/>
</dbReference>
<dbReference type="InterPro" id="IPR045094">
    <property type="entry name" value="NMNAT_euk"/>
</dbReference>
<evidence type="ECO:0000256" key="12">
    <source>
        <dbReference type="ARBA" id="ARBA00023027"/>
    </source>
</evidence>
<sequence>MPVQRAVLLACGSFNPITNMHLRMFGKSIHSSIDRLDSTGRFKVVGGVISPVNDGYKKDGLLAASHRLAMCRASVANSTWIRTDDWELTNPEWQRTVSVLRHVRAQVNEGVSAEDQIRVKLLCGADLLESFATPGLWAVEDLLEIVGEFGIVCITRMPSDPFKFIYESDLLHAHSHNITIVHEHIRNEISSTHIRRHIRRGLSVRYLIPDAALDYIQQNNLYLEAKSQL</sequence>
<dbReference type="CDD" id="cd09286">
    <property type="entry name" value="NMNAT_Eukarya"/>
    <property type="match status" value="1"/>
</dbReference>
<dbReference type="FunCoup" id="A0A0D2VS90">
    <property type="interactions" value="126"/>
</dbReference>
<protein>
    <recommendedName>
        <fullName evidence="16">Nicotinamide-nucleotide adenylyltransferase</fullName>
        <ecNumber evidence="16">2.7.7.1</ecNumber>
        <ecNumber evidence="16">2.7.7.18</ecNumber>
    </recommendedName>
</protein>
<dbReference type="UniPathway" id="UPA00253">
    <property type="reaction ID" value="UER00332"/>
</dbReference>
<dbReference type="PhylomeDB" id="A0A0D2VS90"/>
<evidence type="ECO:0000256" key="13">
    <source>
        <dbReference type="ARBA" id="ARBA00023128"/>
    </source>
</evidence>
<evidence type="ECO:0000256" key="11">
    <source>
        <dbReference type="ARBA" id="ARBA00022840"/>
    </source>
</evidence>
<keyword evidence="13" id="KW-0496">Mitochondrion</keyword>
<dbReference type="FunFam" id="3.40.50.620:FF:000221">
    <property type="entry name" value="Nicotinamide/nicotinic acid mononucleotide adenylyltransferase 3"/>
    <property type="match status" value="1"/>
</dbReference>
<dbReference type="Proteomes" id="UP000008743">
    <property type="component" value="Unassembled WGS sequence"/>
</dbReference>
<comment type="similarity">
    <text evidence="5 16">Belongs to the eukaryotic NMN adenylyltransferase family.</text>
</comment>
<dbReference type="InterPro" id="IPR014729">
    <property type="entry name" value="Rossmann-like_a/b/a_fold"/>
</dbReference>
<dbReference type="GO" id="GO:0000309">
    <property type="term" value="F:nicotinamide-nucleotide adenylyltransferase activity"/>
    <property type="evidence" value="ECO:0007669"/>
    <property type="project" value="UniProtKB-EC"/>
</dbReference>
<dbReference type="EC" id="2.7.7.1" evidence="16"/>
<evidence type="ECO:0000256" key="2">
    <source>
        <dbReference type="ARBA" id="ARBA00004173"/>
    </source>
</evidence>
<dbReference type="OrthoDB" id="422187at2759"/>
<comment type="pathway">
    <text evidence="3 16">Cofactor biosynthesis; NAD(+) biosynthesis; NAD(+) from nicotinamide D-ribonucleotide: step 1/1.</text>
</comment>
<comment type="cofactor">
    <cofactor evidence="1">
        <name>Mg(2+)</name>
        <dbReference type="ChEBI" id="CHEBI:18420"/>
    </cofactor>
</comment>
<evidence type="ECO:0000256" key="15">
    <source>
        <dbReference type="ARBA" id="ARBA00093425"/>
    </source>
</evidence>
<evidence type="ECO:0000259" key="17">
    <source>
        <dbReference type="Pfam" id="PF01467"/>
    </source>
</evidence>
<organism evidence="18 19">
    <name type="scientific">Capsaspora owczarzaki (strain ATCC 30864)</name>
    <dbReference type="NCBI Taxonomy" id="595528"/>
    <lineage>
        <taxon>Eukaryota</taxon>
        <taxon>Filasterea</taxon>
        <taxon>Capsaspora</taxon>
    </lineage>
</organism>
<dbReference type="Pfam" id="PF01467">
    <property type="entry name" value="CTP_transf_like"/>
    <property type="match status" value="1"/>
</dbReference>
<dbReference type="InParanoid" id="A0A0D2VS90"/>
<evidence type="ECO:0000256" key="3">
    <source>
        <dbReference type="ARBA" id="ARBA00004658"/>
    </source>
</evidence>